<gene>
    <name evidence="2" type="ORF">ERS852470_01168</name>
</gene>
<dbReference type="EMBL" id="CYZV01000010">
    <property type="protein sequence ID" value="CUN98571.1"/>
    <property type="molecule type" value="Genomic_DNA"/>
</dbReference>
<name>A0A174BC14_9CLOT</name>
<sequence length="207" mass="23884">MKKFIKEQVLKVVDTLETIIGVLLAICIGISVIYLIFDITSVFSFRNNLDAFNDYLSIAFNFVIGIEFIKMLCKHTPETVIEVLLFAIARQLIVEHMTIFQNLIGVLAIAALFATRKYLFYNFDEVDKTIYRSSERVKRINFLEHIDIPHENKEDTLEDIVLKEIEARKLELGTGVCIYYPGFALRVAKITNNVVTRVEVIRSMKKK</sequence>
<keyword evidence="1" id="KW-0472">Membrane</keyword>
<feature type="transmembrane region" description="Helical" evidence="1">
    <location>
        <begin position="93"/>
        <end position="114"/>
    </location>
</feature>
<organism evidence="2 3">
    <name type="scientific">Clostridium disporicum</name>
    <dbReference type="NCBI Taxonomy" id="84024"/>
    <lineage>
        <taxon>Bacteria</taxon>
        <taxon>Bacillati</taxon>
        <taxon>Bacillota</taxon>
        <taxon>Clostridia</taxon>
        <taxon>Eubacteriales</taxon>
        <taxon>Clostridiaceae</taxon>
        <taxon>Clostridium</taxon>
    </lineage>
</organism>
<reference evidence="2 3" key="1">
    <citation type="submission" date="2015-09" db="EMBL/GenBank/DDBJ databases">
        <authorList>
            <consortium name="Pathogen Informatics"/>
        </authorList>
    </citation>
    <scope>NUCLEOTIDE SEQUENCE [LARGE SCALE GENOMIC DNA]</scope>
    <source>
        <strain evidence="2 3">2789STDY5834855</strain>
    </source>
</reference>
<dbReference type="OrthoDB" id="362826at2"/>
<keyword evidence="1" id="KW-1133">Transmembrane helix</keyword>
<dbReference type="GeneID" id="83011959"/>
<dbReference type="Proteomes" id="UP000095558">
    <property type="component" value="Unassembled WGS sequence"/>
</dbReference>
<evidence type="ECO:0000256" key="1">
    <source>
        <dbReference type="SAM" id="Phobius"/>
    </source>
</evidence>
<feature type="transmembrane region" description="Helical" evidence="1">
    <location>
        <begin position="12"/>
        <end position="35"/>
    </location>
</feature>
<dbReference type="AlphaFoldDB" id="A0A174BC14"/>
<protein>
    <submittedName>
        <fullName evidence="2">Transporter</fullName>
    </submittedName>
</protein>
<keyword evidence="1" id="KW-0812">Transmembrane</keyword>
<dbReference type="RefSeq" id="WP_042398243.1">
    <property type="nucleotide sequence ID" value="NZ_CYYT01000016.1"/>
</dbReference>
<accession>A0A174BC14</accession>
<evidence type="ECO:0000313" key="3">
    <source>
        <dbReference type="Proteomes" id="UP000095558"/>
    </source>
</evidence>
<proteinExistence type="predicted"/>
<evidence type="ECO:0000313" key="2">
    <source>
        <dbReference type="EMBL" id="CUN98571.1"/>
    </source>
</evidence>